<dbReference type="AlphaFoldDB" id="A0A7I8DIM0"/>
<name>A0A7I8DIM0_9FIRM</name>
<keyword evidence="2" id="KW-1185">Reference proteome</keyword>
<protein>
    <submittedName>
        <fullName evidence="1">Uncharacterized protein</fullName>
    </submittedName>
</protein>
<gene>
    <name evidence="1" type="ORF">bsdcttw_02450</name>
</gene>
<proteinExistence type="predicted"/>
<reference evidence="1 2" key="2">
    <citation type="submission" date="2020-08" db="EMBL/GenBank/DDBJ databases">
        <authorList>
            <person name="Ueki A."/>
            <person name="Tonouchi A."/>
        </authorList>
    </citation>
    <scope>NUCLEOTIDE SEQUENCE [LARGE SCALE GENOMIC DNA]</scope>
    <source>
        <strain evidence="1 2">CTTW</strain>
    </source>
</reference>
<organism evidence="1 2">
    <name type="scientific">Anaerocolumna chitinilytica</name>
    <dbReference type="NCBI Taxonomy" id="1727145"/>
    <lineage>
        <taxon>Bacteria</taxon>
        <taxon>Bacillati</taxon>
        <taxon>Bacillota</taxon>
        <taxon>Clostridia</taxon>
        <taxon>Lachnospirales</taxon>
        <taxon>Lachnospiraceae</taxon>
        <taxon>Anaerocolumna</taxon>
    </lineage>
</organism>
<dbReference type="KEGG" id="acht:bsdcttw_02450"/>
<dbReference type="EMBL" id="AP023368">
    <property type="protein sequence ID" value="BCJ97204.1"/>
    <property type="molecule type" value="Genomic_DNA"/>
</dbReference>
<evidence type="ECO:0000313" key="2">
    <source>
        <dbReference type="Proteomes" id="UP000515703"/>
    </source>
</evidence>
<evidence type="ECO:0000313" key="1">
    <source>
        <dbReference type="EMBL" id="BCJ97204.1"/>
    </source>
</evidence>
<dbReference type="Proteomes" id="UP000515703">
    <property type="component" value="Chromosome"/>
</dbReference>
<sequence>MHTYLILIIRKFGILNKHINKSLYKYTIQLIKYKIFLPSLAIYDKIYIRDMLYIIFLALSERRDYL</sequence>
<accession>A0A7I8DIM0</accession>
<reference evidence="1 2" key="1">
    <citation type="submission" date="2020-08" db="EMBL/GenBank/DDBJ databases">
        <title>Draft genome sequencing of an Anaerocolumna strain isolated from anoxic soil subjected to BSD treatment.</title>
        <authorList>
            <person name="Uek A."/>
            <person name="Tonouchi A."/>
        </authorList>
    </citation>
    <scope>NUCLEOTIDE SEQUENCE [LARGE SCALE GENOMIC DNA]</scope>
    <source>
        <strain evidence="1 2">CTTW</strain>
    </source>
</reference>